<proteinExistence type="predicted"/>
<dbReference type="FunFam" id="3.40.50.2000:FF:000072">
    <property type="entry name" value="Glycosyl transferase"/>
    <property type="match status" value="1"/>
</dbReference>
<dbReference type="AlphaFoldDB" id="A0A927MYU1"/>
<dbReference type="InterPro" id="IPR002213">
    <property type="entry name" value="UDP_glucos_trans"/>
</dbReference>
<dbReference type="EMBL" id="JADBEM010000001">
    <property type="protein sequence ID" value="MBE1605817.1"/>
    <property type="molecule type" value="Genomic_DNA"/>
</dbReference>
<dbReference type="GO" id="GO:0017000">
    <property type="term" value="P:antibiotic biosynthetic process"/>
    <property type="evidence" value="ECO:0007669"/>
    <property type="project" value="UniProtKB-ARBA"/>
</dbReference>
<dbReference type="GO" id="GO:0016758">
    <property type="term" value="F:hexosyltransferase activity"/>
    <property type="evidence" value="ECO:0007669"/>
    <property type="project" value="UniProtKB-ARBA"/>
</dbReference>
<keyword evidence="4" id="KW-1185">Reference proteome</keyword>
<evidence type="ECO:0000256" key="1">
    <source>
        <dbReference type="SAM" id="MobiDB-lite"/>
    </source>
</evidence>
<reference evidence="3" key="1">
    <citation type="submission" date="2020-10" db="EMBL/GenBank/DDBJ databases">
        <title>Sequencing the genomes of 1000 actinobacteria strains.</title>
        <authorList>
            <person name="Klenk H.-P."/>
        </authorList>
    </citation>
    <scope>NUCLEOTIDE SEQUENCE</scope>
    <source>
        <strain evidence="3">DSM 45354</strain>
    </source>
</reference>
<dbReference type="RefSeq" id="WP_192750051.1">
    <property type="nucleotide sequence ID" value="NZ_BAABJL010000206.1"/>
</dbReference>
<dbReference type="InterPro" id="IPR050426">
    <property type="entry name" value="Glycosyltransferase_28"/>
</dbReference>
<sequence>MRVLFTFVGGNGHFQPLVPIARSAAAAGHTVAIAGSGSMVKAIETAGFPAYATEPAYDGVRPRLPLLEPDQERAEQEAREIFARSEARKHAEATYELGREWMPDILVCDEMDFGSMIAAERLGIPHASVLVLAAGSFLRKEIVGDALRVLRDEYGLPPDPELEMLSRHLVLSPVPPSFRHPGFPLPATARSIRPLATPPLPAARTRVPTVYFTLGTEFNTESGDLYSRVLAGLSQLPITTVATVGEHIDPAELGPQPPNIRVHQYVPQDEILPSCDLVVSHGGSGTVIGALAHGVPSLLIPLGADQPHNAERCAALGVGVVLNPVSATAEIVRTAASAMLTDPRYGRAAEAIQRETATLPGPNPRYRYWSGQPRSEPASGPLAERRAY</sequence>
<dbReference type="GO" id="GO:0008194">
    <property type="term" value="F:UDP-glycosyltransferase activity"/>
    <property type="evidence" value="ECO:0007669"/>
    <property type="project" value="InterPro"/>
</dbReference>
<comment type="caution">
    <text evidence="3">The sequence shown here is derived from an EMBL/GenBank/DDBJ whole genome shotgun (WGS) entry which is preliminary data.</text>
</comment>
<name>A0A927MYU1_9ACTN</name>
<dbReference type="Gene3D" id="3.40.50.2000">
    <property type="entry name" value="Glycogen Phosphorylase B"/>
    <property type="match status" value="2"/>
</dbReference>
<dbReference type="PANTHER" id="PTHR48050:SF13">
    <property type="entry name" value="STEROL 3-BETA-GLUCOSYLTRANSFERASE UGT80A2"/>
    <property type="match status" value="1"/>
</dbReference>
<protein>
    <submittedName>
        <fullName evidence="3">UDP:flavonoid glycosyltransferase YjiC (YdhE family)</fullName>
    </submittedName>
</protein>
<evidence type="ECO:0000313" key="4">
    <source>
        <dbReference type="Proteomes" id="UP000638648"/>
    </source>
</evidence>
<accession>A0A927MYU1</accession>
<dbReference type="Proteomes" id="UP000638648">
    <property type="component" value="Unassembled WGS sequence"/>
</dbReference>
<dbReference type="PANTHER" id="PTHR48050">
    <property type="entry name" value="STEROL 3-BETA-GLUCOSYLTRANSFERASE"/>
    <property type="match status" value="1"/>
</dbReference>
<dbReference type="CDD" id="cd03784">
    <property type="entry name" value="GT1_Gtf-like"/>
    <property type="match status" value="1"/>
</dbReference>
<dbReference type="SUPFAM" id="SSF53756">
    <property type="entry name" value="UDP-Glycosyltransferase/glycogen phosphorylase"/>
    <property type="match status" value="1"/>
</dbReference>
<dbReference type="Pfam" id="PF06722">
    <property type="entry name" value="EryCIII-like_C"/>
    <property type="match status" value="1"/>
</dbReference>
<gene>
    <name evidence="3" type="ORF">HEB94_002665</name>
</gene>
<dbReference type="InterPro" id="IPR010610">
    <property type="entry name" value="EryCIII-like_C"/>
</dbReference>
<organism evidence="3 4">
    <name type="scientific">Actinopolymorpha pittospori</name>
    <dbReference type="NCBI Taxonomy" id="648752"/>
    <lineage>
        <taxon>Bacteria</taxon>
        <taxon>Bacillati</taxon>
        <taxon>Actinomycetota</taxon>
        <taxon>Actinomycetes</taxon>
        <taxon>Propionibacteriales</taxon>
        <taxon>Actinopolymorphaceae</taxon>
        <taxon>Actinopolymorpha</taxon>
    </lineage>
</organism>
<evidence type="ECO:0000313" key="3">
    <source>
        <dbReference type="EMBL" id="MBE1605817.1"/>
    </source>
</evidence>
<evidence type="ECO:0000259" key="2">
    <source>
        <dbReference type="Pfam" id="PF06722"/>
    </source>
</evidence>
<feature type="region of interest" description="Disordered" evidence="1">
    <location>
        <begin position="360"/>
        <end position="388"/>
    </location>
</feature>
<feature type="domain" description="Erythromycin biosynthesis protein CIII-like C-terminal" evidence="2">
    <location>
        <begin position="229"/>
        <end position="363"/>
    </location>
</feature>